<proteinExistence type="inferred from homology"/>
<feature type="transmembrane region" description="Helical" evidence="7">
    <location>
        <begin position="226"/>
        <end position="249"/>
    </location>
</feature>
<gene>
    <name evidence="11" type="primary">LOC100202039</name>
</gene>
<name>A0ABM4BXP6_HYDVU</name>
<keyword evidence="3 7" id="KW-0812">Transmembrane</keyword>
<comment type="subcellular location">
    <subcellularLocation>
        <location evidence="1">Membrane</location>
        <topology evidence="1">Single-pass type I membrane protein</topology>
    </subcellularLocation>
</comment>
<evidence type="ECO:0000313" key="10">
    <source>
        <dbReference type="Proteomes" id="UP001652625"/>
    </source>
</evidence>
<organism evidence="10 11">
    <name type="scientific">Hydra vulgaris</name>
    <name type="common">Hydra</name>
    <name type="synonym">Hydra attenuata</name>
    <dbReference type="NCBI Taxonomy" id="6087"/>
    <lineage>
        <taxon>Eukaryota</taxon>
        <taxon>Metazoa</taxon>
        <taxon>Cnidaria</taxon>
        <taxon>Hydrozoa</taxon>
        <taxon>Hydroidolina</taxon>
        <taxon>Anthoathecata</taxon>
        <taxon>Aplanulata</taxon>
        <taxon>Hydridae</taxon>
        <taxon>Hydra</taxon>
    </lineage>
</organism>
<dbReference type="InterPro" id="IPR015720">
    <property type="entry name" value="Emp24-like"/>
</dbReference>
<evidence type="ECO:0000256" key="7">
    <source>
        <dbReference type="SAM" id="Phobius"/>
    </source>
</evidence>
<evidence type="ECO:0000256" key="8">
    <source>
        <dbReference type="SAM" id="SignalP"/>
    </source>
</evidence>
<evidence type="ECO:0000256" key="3">
    <source>
        <dbReference type="ARBA" id="ARBA00022692"/>
    </source>
</evidence>
<dbReference type="GeneID" id="100202039"/>
<feature type="domain" description="GOLD" evidence="9">
    <location>
        <begin position="20"/>
        <end position="250"/>
    </location>
</feature>
<keyword evidence="5 7" id="KW-1133">Transmembrane helix</keyword>
<evidence type="ECO:0000313" key="11">
    <source>
        <dbReference type="RefSeq" id="XP_065654005.1"/>
    </source>
</evidence>
<feature type="signal peptide" evidence="8">
    <location>
        <begin position="1"/>
        <end position="18"/>
    </location>
</feature>
<dbReference type="RefSeq" id="XP_065654005.1">
    <property type="nucleotide sequence ID" value="XM_065797933.1"/>
</dbReference>
<evidence type="ECO:0000256" key="1">
    <source>
        <dbReference type="ARBA" id="ARBA00004479"/>
    </source>
</evidence>
<evidence type="ECO:0000256" key="4">
    <source>
        <dbReference type="ARBA" id="ARBA00022729"/>
    </source>
</evidence>
<comment type="similarity">
    <text evidence="2">Belongs to the EMP24/GP25L family.</text>
</comment>
<feature type="chain" id="PRO_5045471142" evidence="8">
    <location>
        <begin position="19"/>
        <end position="257"/>
    </location>
</feature>
<evidence type="ECO:0000256" key="2">
    <source>
        <dbReference type="ARBA" id="ARBA00007104"/>
    </source>
</evidence>
<protein>
    <submittedName>
        <fullName evidence="11">Uncharacterized protein LOC100202039</fullName>
    </submittedName>
</protein>
<dbReference type="InterPro" id="IPR009038">
    <property type="entry name" value="GOLD_dom"/>
</dbReference>
<evidence type="ECO:0000256" key="6">
    <source>
        <dbReference type="ARBA" id="ARBA00023136"/>
    </source>
</evidence>
<dbReference type="PANTHER" id="PTHR22811">
    <property type="entry name" value="TRANSMEMBRANE EMP24 DOMAIN-CONTAINING PROTEIN"/>
    <property type="match status" value="1"/>
</dbReference>
<dbReference type="Proteomes" id="UP001652625">
    <property type="component" value="Chromosome 05"/>
</dbReference>
<keyword evidence="4 8" id="KW-0732">Signal</keyword>
<sequence>MHSVFCLIFATICNICIGSHLNLEIQDGKHDCLYMDKFIGDRMNIVIQLLYGAPKVLFTLFSPHNEIILINEEMSSLILDENVHIPGAYALCFNNTYGYSRNAIVGINYDAHLDTSLEGQLQKRIMLEKRRLAESIMKQNRPSIMIIPRVVKREEQDSYIMNAPDINKLRSYEPVKDNSTETFLQEKAVLISINLDRMYDFINVHKYKTSLHLNLQEDNKSYVTNFSSFLCVSIVVSGYLQVVILKSFFYKRLTLKI</sequence>
<accession>A0ABM4BXP6</accession>
<dbReference type="Pfam" id="PF01105">
    <property type="entry name" value="EMP24_GP25L"/>
    <property type="match status" value="1"/>
</dbReference>
<reference evidence="11" key="1">
    <citation type="submission" date="2025-08" db="UniProtKB">
        <authorList>
            <consortium name="RefSeq"/>
        </authorList>
    </citation>
    <scope>IDENTIFICATION</scope>
</reference>
<evidence type="ECO:0000256" key="5">
    <source>
        <dbReference type="ARBA" id="ARBA00022989"/>
    </source>
</evidence>
<evidence type="ECO:0000259" key="9">
    <source>
        <dbReference type="SMART" id="SM01190"/>
    </source>
</evidence>
<dbReference type="SMART" id="SM01190">
    <property type="entry name" value="EMP24_GP25L"/>
    <property type="match status" value="1"/>
</dbReference>
<keyword evidence="10" id="KW-1185">Reference proteome</keyword>
<keyword evidence="6 7" id="KW-0472">Membrane</keyword>